<dbReference type="GO" id="GO:0051604">
    <property type="term" value="P:protein maturation"/>
    <property type="evidence" value="ECO:0007669"/>
    <property type="project" value="InterPro"/>
</dbReference>
<evidence type="ECO:0000256" key="3">
    <source>
        <dbReference type="ARBA" id="ARBA00022692"/>
    </source>
</evidence>
<feature type="transmembrane region" description="Helical" evidence="7">
    <location>
        <begin position="224"/>
        <end position="242"/>
    </location>
</feature>
<keyword evidence="3 7" id="KW-0812">Transmembrane</keyword>
<sequence length="585" mass="67313">MAESTSDEAANCPDVSNVYEGLRHRKTPQDPTDDTRYTEENTKNMSESSKTDKSTPVHLETGTYWLTRIVFLRSLGLIYFVAFLVALHQNKQLLGTDGLLPAHLYLQRVQQHAAADPTQSTWSLVPSLLWWVDWERDLDLWLDRLAYLGAALSFIVMVTGCANMVMMAALWALYHSIVNIGQRWYSFGWESQLLETGFLAIFFCPLLTLHPLPRRTPPSLVVIWGYRWLIFRIMLGAGLIKIRGDQCWRDLTCMNYHYQTQPVPNPLSYYLHQTPEAMHKFETLSNHFIELVAPWFIFLTRPFRFTCGFLQILFQVVLILSGNLSFLNWLTILPSICSFDDAHLACLFPGGRGGTKWQVAQIQQEENSGRAPTPSWGQLVRRVVHVSLAGLLVYLSLPVVQNLLSPRQAMNTSFDPLRLVNTYGAFGSITKERTEVIFQGTYAINPNDPSAVWEEYEFKCKPGNVTRRPCLISPYHYRLDWLMWFAAFQNYNYNNWLVHLAAKLLVNDPGAESLIAHNPFHGKQPPRFIRAEHYKYSYTRIGSTAAKEGKWWKRRRIGEYLPPVSLGSLNQYIKQHGWNMPAIKQ</sequence>
<dbReference type="InterPro" id="IPR009613">
    <property type="entry name" value="LMF"/>
</dbReference>
<evidence type="ECO:0000313" key="12">
    <source>
        <dbReference type="RefSeq" id="XP_019641064.1"/>
    </source>
</evidence>
<comment type="similarity">
    <text evidence="2 7">Belongs to the lipase maturation factor family.</text>
</comment>
<dbReference type="InterPro" id="IPR057433">
    <property type="entry name" value="LMF1/2_C"/>
</dbReference>
<keyword evidence="5 7" id="KW-1133">Transmembrane helix</keyword>
<feature type="domain" description="Lipase maturation factor 1/2 N-terminal" evidence="9">
    <location>
        <begin position="185"/>
        <end position="345"/>
    </location>
</feature>
<evidence type="ECO:0000256" key="5">
    <source>
        <dbReference type="ARBA" id="ARBA00022989"/>
    </source>
</evidence>
<protein>
    <recommendedName>
        <fullName evidence="7">Lipase maturation factor</fullName>
    </recommendedName>
</protein>
<evidence type="ECO:0000259" key="9">
    <source>
        <dbReference type="Pfam" id="PF06762"/>
    </source>
</evidence>
<evidence type="ECO:0000256" key="1">
    <source>
        <dbReference type="ARBA" id="ARBA00004477"/>
    </source>
</evidence>
<feature type="transmembrane region" description="Helical" evidence="7">
    <location>
        <begin position="193"/>
        <end position="212"/>
    </location>
</feature>
<reference evidence="12" key="1">
    <citation type="submission" date="2025-08" db="UniProtKB">
        <authorList>
            <consortium name="RefSeq"/>
        </authorList>
    </citation>
    <scope>IDENTIFICATION</scope>
    <source>
        <tissue evidence="12">Gonad</tissue>
    </source>
</reference>
<feature type="domain" description="Lipase maturation factor 1/2 C-terminal" evidence="10">
    <location>
        <begin position="419"/>
        <end position="562"/>
    </location>
</feature>
<dbReference type="GeneID" id="109482679"/>
<keyword evidence="4 7" id="KW-0256">Endoplasmic reticulum</keyword>
<feature type="compositionally biased region" description="Basic and acidic residues" evidence="8">
    <location>
        <begin position="33"/>
        <end position="42"/>
    </location>
</feature>
<evidence type="ECO:0000313" key="11">
    <source>
        <dbReference type="Proteomes" id="UP000515135"/>
    </source>
</evidence>
<organism evidence="11 12">
    <name type="scientific">Branchiostoma belcheri</name>
    <name type="common">Amphioxus</name>
    <dbReference type="NCBI Taxonomy" id="7741"/>
    <lineage>
        <taxon>Eukaryota</taxon>
        <taxon>Metazoa</taxon>
        <taxon>Chordata</taxon>
        <taxon>Cephalochordata</taxon>
        <taxon>Leptocardii</taxon>
        <taxon>Amphioxiformes</taxon>
        <taxon>Branchiostomatidae</taxon>
        <taxon>Branchiostoma</taxon>
    </lineage>
</organism>
<dbReference type="Pfam" id="PF25179">
    <property type="entry name" value="LMF1_C"/>
    <property type="match status" value="1"/>
</dbReference>
<dbReference type="Pfam" id="PF06762">
    <property type="entry name" value="LMF1"/>
    <property type="match status" value="1"/>
</dbReference>
<name>A0A6P5A459_BRABE</name>
<keyword evidence="11" id="KW-1185">Reference proteome</keyword>
<comment type="function">
    <text evidence="7">Involved in the maturation of specific proteins in the endoplasmic reticulum.</text>
</comment>
<dbReference type="InterPro" id="IPR057434">
    <property type="entry name" value="LMF1/2_N"/>
</dbReference>
<feature type="transmembrane region" description="Helical" evidence="7">
    <location>
        <begin position="305"/>
        <end position="326"/>
    </location>
</feature>
<dbReference type="AlphaFoldDB" id="A0A6P5A459"/>
<dbReference type="OrthoDB" id="434126at2759"/>
<evidence type="ECO:0000259" key="10">
    <source>
        <dbReference type="Pfam" id="PF25179"/>
    </source>
</evidence>
<accession>A0A6P5A459</accession>
<dbReference type="Proteomes" id="UP000515135">
    <property type="component" value="Unplaced"/>
</dbReference>
<gene>
    <name evidence="12" type="primary">LOC109482679</name>
</gene>
<feature type="region of interest" description="Disordered" evidence="8">
    <location>
        <begin position="1"/>
        <end position="56"/>
    </location>
</feature>
<evidence type="ECO:0000256" key="6">
    <source>
        <dbReference type="ARBA" id="ARBA00023136"/>
    </source>
</evidence>
<comment type="subcellular location">
    <subcellularLocation>
        <location evidence="1 7">Endoplasmic reticulum membrane</location>
        <topology evidence="1 7">Multi-pass membrane protein</topology>
    </subcellularLocation>
</comment>
<dbReference type="GO" id="GO:0005789">
    <property type="term" value="C:endoplasmic reticulum membrane"/>
    <property type="evidence" value="ECO:0007669"/>
    <property type="project" value="UniProtKB-SubCell"/>
</dbReference>
<feature type="transmembrane region" description="Helical" evidence="7">
    <location>
        <begin position="145"/>
        <end position="173"/>
    </location>
</feature>
<dbReference type="RefSeq" id="XP_019641064.1">
    <property type="nucleotide sequence ID" value="XM_019785505.1"/>
</dbReference>
<proteinExistence type="inferred from homology"/>
<dbReference type="PANTHER" id="PTHR14463:SF10">
    <property type="entry name" value="LIPASE MATURATION FACTOR 1"/>
    <property type="match status" value="1"/>
</dbReference>
<evidence type="ECO:0000256" key="2">
    <source>
        <dbReference type="ARBA" id="ARBA00005512"/>
    </source>
</evidence>
<dbReference type="KEGG" id="bbel:109482679"/>
<feature type="transmembrane region" description="Helical" evidence="7">
    <location>
        <begin position="70"/>
        <end position="88"/>
    </location>
</feature>
<evidence type="ECO:0000256" key="7">
    <source>
        <dbReference type="RuleBase" id="RU361229"/>
    </source>
</evidence>
<evidence type="ECO:0000256" key="4">
    <source>
        <dbReference type="ARBA" id="ARBA00022824"/>
    </source>
</evidence>
<keyword evidence="6 7" id="KW-0472">Membrane</keyword>
<evidence type="ECO:0000256" key="8">
    <source>
        <dbReference type="SAM" id="MobiDB-lite"/>
    </source>
</evidence>
<dbReference type="PANTHER" id="PTHR14463">
    <property type="entry name" value="LIPASE MATURATION FACTOR"/>
    <property type="match status" value="1"/>
</dbReference>